<comment type="similarity">
    <text evidence="2">Belongs to the KHG/KDPG aldolase family.</text>
</comment>
<dbReference type="Pfam" id="PF01081">
    <property type="entry name" value="Aldolase"/>
    <property type="match status" value="1"/>
</dbReference>
<dbReference type="Gene3D" id="3.20.20.70">
    <property type="entry name" value="Aldolase class I"/>
    <property type="match status" value="1"/>
</dbReference>
<dbReference type="SUPFAM" id="SSF51569">
    <property type="entry name" value="Aldolase"/>
    <property type="match status" value="1"/>
</dbReference>
<keyword evidence="5" id="KW-0119">Carbohydrate metabolism</keyword>
<evidence type="ECO:0000256" key="2">
    <source>
        <dbReference type="ARBA" id="ARBA00006906"/>
    </source>
</evidence>
<dbReference type="CDD" id="cd00452">
    <property type="entry name" value="KDPG_aldolase"/>
    <property type="match status" value="1"/>
</dbReference>
<dbReference type="NCBIfam" id="TIGR01182">
    <property type="entry name" value="eda"/>
    <property type="match status" value="1"/>
</dbReference>
<dbReference type="Proteomes" id="UP000190341">
    <property type="component" value="Unassembled WGS sequence"/>
</dbReference>
<dbReference type="PANTHER" id="PTHR30246">
    <property type="entry name" value="2-KETO-3-DEOXY-6-PHOSPHOGLUCONATE ALDOLASE"/>
    <property type="match status" value="1"/>
</dbReference>
<keyword evidence="7" id="KW-1185">Reference proteome</keyword>
<evidence type="ECO:0000313" key="6">
    <source>
        <dbReference type="EMBL" id="SKC77011.1"/>
    </source>
</evidence>
<dbReference type="AlphaFoldDB" id="A0A1T5LM29"/>
<gene>
    <name evidence="6" type="ORF">SAMN06296058_2740</name>
</gene>
<evidence type="ECO:0000256" key="5">
    <source>
        <dbReference type="ARBA" id="ARBA00023277"/>
    </source>
</evidence>
<dbReference type="GO" id="GO:0016829">
    <property type="term" value="F:lyase activity"/>
    <property type="evidence" value="ECO:0007669"/>
    <property type="project" value="UniProtKB-KW"/>
</dbReference>
<dbReference type="PROSITE" id="PS00160">
    <property type="entry name" value="ALDOLASE_KDPG_KHG_2"/>
    <property type="match status" value="1"/>
</dbReference>
<dbReference type="STRING" id="428993.SAMN06296058_2740"/>
<evidence type="ECO:0000313" key="7">
    <source>
        <dbReference type="Proteomes" id="UP000190341"/>
    </source>
</evidence>
<name>A0A1T5LM29_9GAMM</name>
<dbReference type="InterPro" id="IPR000887">
    <property type="entry name" value="Aldlse_KDPG_KHG"/>
</dbReference>
<accession>A0A1T5LM29</accession>
<dbReference type="PANTHER" id="PTHR30246:SF1">
    <property type="entry name" value="2-DEHYDRO-3-DEOXY-6-PHOSPHOGALACTONATE ALDOLASE-RELATED"/>
    <property type="match status" value="1"/>
</dbReference>
<dbReference type="InterPro" id="IPR013785">
    <property type="entry name" value="Aldolase_TIM"/>
</dbReference>
<protein>
    <submittedName>
        <fullName evidence="6">2-dehydro-3-deoxyphosphogluconate aldolase / (4S)-4-hydroxy-2-oxoglutarate aldolase/2-dehydro-3-deoxyphosphogalactonate aldolase</fullName>
    </submittedName>
</protein>
<dbReference type="InterPro" id="IPR031338">
    <property type="entry name" value="KDPG/KHG_AS_2"/>
</dbReference>
<dbReference type="OrthoDB" id="8590323at2"/>
<comment type="pathway">
    <text evidence="1">Carbohydrate acid metabolism.</text>
</comment>
<evidence type="ECO:0000256" key="1">
    <source>
        <dbReference type="ARBA" id="ARBA00004761"/>
    </source>
</evidence>
<sequence length="212" mass="21267">MKANPDATLELIGAGRVVAILRGDFGPHDDAIADALLAGGVTSLELTVDSPDALARIARLADRLSGRMAIGAGTVLTPAQVQAAASAGASFIVSPNRDRAVIQATVAAHMVALPGCQTPSEIVEAVAAGAQAVKLFPAEVLGPAFVRAVRGPLPHLRLVPTGGVTPAIAAQYRAAGAWAVGVGSELVGRGSTDRVDADGIGQRAVAFVEAMA</sequence>
<reference evidence="6 7" key="1">
    <citation type="submission" date="2017-02" db="EMBL/GenBank/DDBJ databases">
        <authorList>
            <person name="Peterson S.W."/>
        </authorList>
    </citation>
    <scope>NUCLEOTIDE SEQUENCE [LARGE SCALE GENOMIC DNA]</scope>
    <source>
        <strain evidence="6 7">P15</strain>
    </source>
</reference>
<dbReference type="RefSeq" id="WP_079725064.1">
    <property type="nucleotide sequence ID" value="NZ_BMCL01000001.1"/>
</dbReference>
<proteinExistence type="inferred from homology"/>
<evidence type="ECO:0000256" key="4">
    <source>
        <dbReference type="ARBA" id="ARBA00023239"/>
    </source>
</evidence>
<dbReference type="EMBL" id="FUZV01000002">
    <property type="protein sequence ID" value="SKC77011.1"/>
    <property type="molecule type" value="Genomic_DNA"/>
</dbReference>
<organism evidence="6 7">
    <name type="scientific">Pseudoxanthomonas indica</name>
    <dbReference type="NCBI Taxonomy" id="428993"/>
    <lineage>
        <taxon>Bacteria</taxon>
        <taxon>Pseudomonadati</taxon>
        <taxon>Pseudomonadota</taxon>
        <taxon>Gammaproteobacteria</taxon>
        <taxon>Lysobacterales</taxon>
        <taxon>Lysobacteraceae</taxon>
        <taxon>Pseudoxanthomonas</taxon>
    </lineage>
</organism>
<keyword evidence="4" id="KW-0456">Lyase</keyword>
<evidence type="ECO:0000256" key="3">
    <source>
        <dbReference type="ARBA" id="ARBA00011233"/>
    </source>
</evidence>
<comment type="subunit">
    <text evidence="3">Homotrimer.</text>
</comment>